<protein>
    <recommendedName>
        <fullName evidence="4">HdeD family acid-resistance protein</fullName>
    </recommendedName>
</protein>
<dbReference type="GO" id="GO:0005886">
    <property type="term" value="C:plasma membrane"/>
    <property type="evidence" value="ECO:0007669"/>
    <property type="project" value="TreeGrafter"/>
</dbReference>
<reference evidence="2 3" key="1">
    <citation type="submission" date="2019-07" db="EMBL/GenBank/DDBJ databases">
        <title>Microlunatus dokdonensis sp. nov. isolated from the rhizospheric soil of the wild plant Elymus tsukushiensis.</title>
        <authorList>
            <person name="Ghim S.-Y."/>
            <person name="Hwang Y.-J."/>
            <person name="Son J.-S."/>
            <person name="Shin J.-H."/>
        </authorList>
    </citation>
    <scope>NUCLEOTIDE SEQUENCE [LARGE SCALE GENOMIC DNA]</scope>
    <source>
        <strain evidence="2 3">KUDC0627</strain>
    </source>
</reference>
<evidence type="ECO:0008006" key="4">
    <source>
        <dbReference type="Google" id="ProtNLM"/>
    </source>
</evidence>
<evidence type="ECO:0000256" key="1">
    <source>
        <dbReference type="SAM" id="Phobius"/>
    </source>
</evidence>
<dbReference type="InterPro" id="IPR005325">
    <property type="entry name" value="DUF308_memb"/>
</dbReference>
<dbReference type="OrthoDB" id="3733928at2"/>
<dbReference type="InterPro" id="IPR052712">
    <property type="entry name" value="Acid_resist_chaperone_HdeD"/>
</dbReference>
<dbReference type="Pfam" id="PF03729">
    <property type="entry name" value="DUF308"/>
    <property type="match status" value="2"/>
</dbReference>
<dbReference type="PANTHER" id="PTHR34989">
    <property type="entry name" value="PROTEIN HDED"/>
    <property type="match status" value="1"/>
</dbReference>
<sequence>MGCPGSCRETRTKGGAMAVIQPSHEYGSIAHRVWPWSMTRGALAVIFGILGFALLLPMGTMRSFAMVIGIFAILDGVANGVDAARWRGSTMVLRGIAGLVGIVFGVMALVMTGVTMTQLTWMLAIWAFVIGGLEVVDNIIQRSSEHRDWMFGMIMGGFGLALGVVSVIAMPLLTTLIWYAAVAIILWGIAGLIMGASERRLSHNG</sequence>
<feature type="transmembrane region" description="Helical" evidence="1">
    <location>
        <begin position="119"/>
        <end position="137"/>
    </location>
</feature>
<feature type="transmembrane region" description="Helical" evidence="1">
    <location>
        <begin position="176"/>
        <end position="196"/>
    </location>
</feature>
<organism evidence="2 3">
    <name type="scientific">Microlunatus elymi</name>
    <dbReference type="NCBI Taxonomy" id="2596828"/>
    <lineage>
        <taxon>Bacteria</taxon>
        <taxon>Bacillati</taxon>
        <taxon>Actinomycetota</taxon>
        <taxon>Actinomycetes</taxon>
        <taxon>Propionibacteriales</taxon>
        <taxon>Propionibacteriaceae</taxon>
        <taxon>Microlunatus</taxon>
    </lineage>
</organism>
<feature type="transmembrane region" description="Helical" evidence="1">
    <location>
        <begin position="64"/>
        <end position="84"/>
    </location>
</feature>
<dbReference type="PANTHER" id="PTHR34989:SF1">
    <property type="entry name" value="PROTEIN HDED"/>
    <property type="match status" value="1"/>
</dbReference>
<name>A0A516PYK4_9ACTN</name>
<feature type="transmembrane region" description="Helical" evidence="1">
    <location>
        <begin position="91"/>
        <end position="113"/>
    </location>
</feature>
<keyword evidence="1" id="KW-1133">Transmembrane helix</keyword>
<feature type="transmembrane region" description="Helical" evidence="1">
    <location>
        <begin position="41"/>
        <end position="58"/>
    </location>
</feature>
<dbReference type="EMBL" id="CP041692">
    <property type="protein sequence ID" value="QDP96269.1"/>
    <property type="molecule type" value="Genomic_DNA"/>
</dbReference>
<dbReference type="AlphaFoldDB" id="A0A516PYK4"/>
<dbReference type="KEGG" id="mik:FOE78_10490"/>
<evidence type="ECO:0000313" key="3">
    <source>
        <dbReference type="Proteomes" id="UP000319263"/>
    </source>
</evidence>
<evidence type="ECO:0000313" key="2">
    <source>
        <dbReference type="EMBL" id="QDP96269.1"/>
    </source>
</evidence>
<gene>
    <name evidence="2" type="ORF">FOE78_10490</name>
</gene>
<accession>A0A516PYK4</accession>
<dbReference type="Proteomes" id="UP000319263">
    <property type="component" value="Chromosome"/>
</dbReference>
<feature type="transmembrane region" description="Helical" evidence="1">
    <location>
        <begin position="149"/>
        <end position="170"/>
    </location>
</feature>
<keyword evidence="1" id="KW-0472">Membrane</keyword>
<proteinExistence type="predicted"/>
<keyword evidence="3" id="KW-1185">Reference proteome</keyword>
<keyword evidence="1" id="KW-0812">Transmembrane</keyword>